<proteinExistence type="predicted"/>
<protein>
    <submittedName>
        <fullName evidence="2">Protein PRY1</fullName>
    </submittedName>
</protein>
<accession>A0A8D8TUU4</accession>
<evidence type="ECO:0000259" key="1">
    <source>
        <dbReference type="SMART" id="SM00198"/>
    </source>
</evidence>
<dbReference type="InterPro" id="IPR035940">
    <property type="entry name" value="CAP_sf"/>
</dbReference>
<dbReference type="CDD" id="cd05382">
    <property type="entry name" value="CAP_GAPR1-like"/>
    <property type="match status" value="1"/>
</dbReference>
<organism evidence="2">
    <name type="scientific">Cacopsylla melanoneura</name>
    <dbReference type="NCBI Taxonomy" id="428564"/>
    <lineage>
        <taxon>Eukaryota</taxon>
        <taxon>Metazoa</taxon>
        <taxon>Ecdysozoa</taxon>
        <taxon>Arthropoda</taxon>
        <taxon>Hexapoda</taxon>
        <taxon>Insecta</taxon>
        <taxon>Pterygota</taxon>
        <taxon>Neoptera</taxon>
        <taxon>Paraneoptera</taxon>
        <taxon>Hemiptera</taxon>
        <taxon>Sternorrhyncha</taxon>
        <taxon>Psylloidea</taxon>
        <taxon>Psyllidae</taxon>
        <taxon>Psyllinae</taxon>
        <taxon>Cacopsylla</taxon>
    </lineage>
</organism>
<sequence>MKLFLHLIINSQEISNNFMIQEFSQKLLRTTNSTKSVLFLISRGFQSTCNLPPVEMKTPVFISILSLVSATRPSVGQINTALARPISDQNTPEQVPPELEWYAEDSHKVQSSASQFQSLPRGIELALRSLAIFSQPIESSRISQYDGETYENVEKGKHNFRGNKFEKKHDKKFIKAALGAHNICRKKHKVPALTYSQKVAKVSQAYADKLIVSLANGGPLVHNPQRKGYGENLWSFMSSPPRNMTDEDAVTSAVKAWYKEIKYYNQFFGREPDMKDLKNWGHFTQLVWKSSRQLGMGIARKKGYILIVANYKPAGNVVGKFAKNVNKPMRW</sequence>
<dbReference type="PROSITE" id="PS01009">
    <property type="entry name" value="CRISP_1"/>
    <property type="match status" value="1"/>
</dbReference>
<dbReference type="InterPro" id="IPR001283">
    <property type="entry name" value="CRISP-related"/>
</dbReference>
<evidence type="ECO:0000313" key="2">
    <source>
        <dbReference type="EMBL" id="CAG6693361.1"/>
    </source>
</evidence>
<dbReference type="InterPro" id="IPR014044">
    <property type="entry name" value="CAP_dom"/>
</dbReference>
<feature type="domain" description="SCP" evidence="1">
    <location>
        <begin position="172"/>
        <end position="319"/>
    </location>
</feature>
<dbReference type="SMART" id="SM00198">
    <property type="entry name" value="SCP"/>
    <property type="match status" value="1"/>
</dbReference>
<dbReference type="Gene3D" id="3.40.33.10">
    <property type="entry name" value="CAP"/>
    <property type="match status" value="1"/>
</dbReference>
<dbReference type="Pfam" id="PF00188">
    <property type="entry name" value="CAP"/>
    <property type="match status" value="1"/>
</dbReference>
<dbReference type="GO" id="GO:0005576">
    <property type="term" value="C:extracellular region"/>
    <property type="evidence" value="ECO:0007669"/>
    <property type="project" value="UniProtKB-SubCell"/>
</dbReference>
<name>A0A8D8TUU4_9HEMI</name>
<dbReference type="PRINTS" id="PR00837">
    <property type="entry name" value="V5TPXLIKE"/>
</dbReference>
<dbReference type="InterPro" id="IPR018244">
    <property type="entry name" value="Allrgn_V5/Tpx1_CS"/>
</dbReference>
<reference evidence="2" key="1">
    <citation type="submission" date="2021-05" db="EMBL/GenBank/DDBJ databases">
        <authorList>
            <person name="Alioto T."/>
            <person name="Alioto T."/>
            <person name="Gomez Garrido J."/>
        </authorList>
    </citation>
    <scope>NUCLEOTIDE SEQUENCE</scope>
</reference>
<dbReference type="PANTHER" id="PTHR10334">
    <property type="entry name" value="CYSTEINE-RICH SECRETORY PROTEIN-RELATED"/>
    <property type="match status" value="1"/>
</dbReference>
<dbReference type="SUPFAM" id="SSF55797">
    <property type="entry name" value="PR-1-like"/>
    <property type="match status" value="1"/>
</dbReference>
<dbReference type="AlphaFoldDB" id="A0A8D8TUU4"/>
<dbReference type="EMBL" id="HBUF01311992">
    <property type="protein sequence ID" value="CAG6693361.1"/>
    <property type="molecule type" value="Transcribed_RNA"/>
</dbReference>
<dbReference type="FunFam" id="3.40.33.10:FF:000010">
    <property type="entry name" value="Predicted protein"/>
    <property type="match status" value="1"/>
</dbReference>
<dbReference type="InterPro" id="IPR034113">
    <property type="entry name" value="SCP_GAPR1-like"/>
</dbReference>